<evidence type="ECO:0000256" key="2">
    <source>
        <dbReference type="SAM" id="SignalP"/>
    </source>
</evidence>
<keyword evidence="1" id="KW-0472">Membrane</keyword>
<keyword evidence="3" id="KW-1185">Reference proteome</keyword>
<accession>A0A9C6WFS0</accession>
<sequence length="366" mass="41665">MDLKQCARCILIMVALLFIICQSKCESHNASANTIEIGCSRQSFTLNIPNQKTDNYSRIFFLTVLGTLCLTLLGCLSCVCCCFFRWSTEKAESLDAYAPRTQSIVWPELPEETAHVVELTFLHTPGVVDCLCSACELARKVRCIENCLNSTELCIIKQIHKFHNDTILQLHYGQLFFFATGRGKTSWQSRSMLKVQFMSRNQENSYVFNMEKSLNGYAEMLLLFLLFVGYPELFTDSNYTDKYWLNETQTMKEDDNATILGGYGIMGDIHENNKRIVSQVEPLMNVALVALLLHILIVVGGIIIYTFVFCRNRSTKRRSLEVNHRLQSPLTLRHVPNSANCRCHGCLVARQILSGLIVQKIINERS</sequence>
<feature type="chain" id="PRO_5039520019" evidence="2">
    <location>
        <begin position="26"/>
        <end position="366"/>
    </location>
</feature>
<feature type="transmembrane region" description="Helical" evidence="1">
    <location>
        <begin position="214"/>
        <end position="231"/>
    </location>
</feature>
<feature type="signal peptide" evidence="2">
    <location>
        <begin position="1"/>
        <end position="25"/>
    </location>
</feature>
<organism evidence="3 4">
    <name type="scientific">Drosophila albomicans</name>
    <name type="common">Fruit fly</name>
    <dbReference type="NCBI Taxonomy" id="7291"/>
    <lineage>
        <taxon>Eukaryota</taxon>
        <taxon>Metazoa</taxon>
        <taxon>Ecdysozoa</taxon>
        <taxon>Arthropoda</taxon>
        <taxon>Hexapoda</taxon>
        <taxon>Insecta</taxon>
        <taxon>Pterygota</taxon>
        <taxon>Neoptera</taxon>
        <taxon>Endopterygota</taxon>
        <taxon>Diptera</taxon>
        <taxon>Brachycera</taxon>
        <taxon>Muscomorpha</taxon>
        <taxon>Ephydroidea</taxon>
        <taxon>Drosophilidae</taxon>
        <taxon>Drosophila</taxon>
    </lineage>
</organism>
<dbReference type="RefSeq" id="XP_051861478.1">
    <property type="nucleotide sequence ID" value="XM_052005518.1"/>
</dbReference>
<gene>
    <name evidence="4" type="primary">LOC117566750</name>
</gene>
<keyword evidence="1" id="KW-1133">Transmembrane helix</keyword>
<feature type="transmembrane region" description="Helical" evidence="1">
    <location>
        <begin position="286"/>
        <end position="310"/>
    </location>
</feature>
<name>A0A9C6WFS0_DROAB</name>
<dbReference type="GeneID" id="117566750"/>
<evidence type="ECO:0000313" key="4">
    <source>
        <dbReference type="RefSeq" id="XP_051861478.1"/>
    </source>
</evidence>
<proteinExistence type="predicted"/>
<feature type="transmembrane region" description="Helical" evidence="1">
    <location>
        <begin position="59"/>
        <end position="84"/>
    </location>
</feature>
<reference evidence="4" key="1">
    <citation type="submission" date="2025-08" db="UniProtKB">
        <authorList>
            <consortium name="RefSeq"/>
        </authorList>
    </citation>
    <scope>IDENTIFICATION</scope>
    <source>
        <strain evidence="4">15112-1751.03</strain>
        <tissue evidence="4">Whole Adult</tissue>
    </source>
</reference>
<evidence type="ECO:0000256" key="1">
    <source>
        <dbReference type="SAM" id="Phobius"/>
    </source>
</evidence>
<keyword evidence="2" id="KW-0732">Signal</keyword>
<dbReference type="OrthoDB" id="7856180at2759"/>
<dbReference type="Proteomes" id="UP000515160">
    <property type="component" value="Chromosome 3"/>
</dbReference>
<dbReference type="AlphaFoldDB" id="A0A9C6WFS0"/>
<keyword evidence="1" id="KW-0812">Transmembrane</keyword>
<evidence type="ECO:0000313" key="3">
    <source>
        <dbReference type="Proteomes" id="UP000515160"/>
    </source>
</evidence>
<protein>
    <submittedName>
        <fullName evidence="4">Uncharacterized protein LOC117566750</fullName>
    </submittedName>
</protein>